<dbReference type="AlphaFoldDB" id="A0A9D1FHC0"/>
<evidence type="ECO:0000256" key="6">
    <source>
        <dbReference type="ARBA" id="ARBA00023004"/>
    </source>
</evidence>
<dbReference type="Gene3D" id="3.80.30.20">
    <property type="entry name" value="tm_1862 like domain"/>
    <property type="match status" value="1"/>
</dbReference>
<comment type="cofactor">
    <cofactor evidence="1">
        <name>[4Fe-4S] cluster</name>
        <dbReference type="ChEBI" id="CHEBI:49883"/>
    </cofactor>
</comment>
<dbReference type="InterPro" id="IPR005839">
    <property type="entry name" value="Methylthiotransferase"/>
</dbReference>
<name>A0A9D1FHC0_9BACT</name>
<dbReference type="SMART" id="SM00729">
    <property type="entry name" value="Elp3"/>
    <property type="match status" value="1"/>
</dbReference>
<dbReference type="PANTHER" id="PTHR11918:SF45">
    <property type="entry name" value="THREONYLCARBAMOYLADENOSINE TRNA METHYLTHIOTRANSFERASE"/>
    <property type="match status" value="1"/>
</dbReference>
<dbReference type="Gene3D" id="3.40.50.12160">
    <property type="entry name" value="Methylthiotransferase, N-terminal domain"/>
    <property type="match status" value="1"/>
</dbReference>
<dbReference type="Pfam" id="PF04055">
    <property type="entry name" value="Radical_SAM"/>
    <property type="match status" value="1"/>
</dbReference>
<dbReference type="InterPro" id="IPR020612">
    <property type="entry name" value="Methylthiotransferase_CS"/>
</dbReference>
<dbReference type="NCBIfam" id="TIGR00089">
    <property type="entry name" value="MiaB/RimO family radical SAM methylthiotransferase"/>
    <property type="match status" value="1"/>
</dbReference>
<dbReference type="GO" id="GO:0046872">
    <property type="term" value="F:metal ion binding"/>
    <property type="evidence" value="ECO:0007669"/>
    <property type="project" value="UniProtKB-KW"/>
</dbReference>
<dbReference type="PROSITE" id="PS51449">
    <property type="entry name" value="MTTASE_N"/>
    <property type="match status" value="1"/>
</dbReference>
<evidence type="ECO:0000256" key="5">
    <source>
        <dbReference type="ARBA" id="ARBA00022723"/>
    </source>
</evidence>
<comment type="caution">
    <text evidence="10">The sequence shown here is derived from an EMBL/GenBank/DDBJ whole genome shotgun (WGS) entry which is preliminary data.</text>
</comment>
<keyword evidence="2" id="KW-0004">4Fe-4S</keyword>
<evidence type="ECO:0000256" key="4">
    <source>
        <dbReference type="ARBA" id="ARBA00022691"/>
    </source>
</evidence>
<organism evidence="10 11">
    <name type="scientific">Candidatus Galligastranaerophilus intestinavium</name>
    <dbReference type="NCBI Taxonomy" id="2840836"/>
    <lineage>
        <taxon>Bacteria</taxon>
        <taxon>Candidatus Galligastranaerophilus</taxon>
    </lineage>
</organism>
<dbReference type="SFLD" id="SFLDS00029">
    <property type="entry name" value="Radical_SAM"/>
    <property type="match status" value="1"/>
</dbReference>
<dbReference type="PANTHER" id="PTHR11918">
    <property type="entry name" value="RADICAL SAM PROTEINS"/>
    <property type="match status" value="1"/>
</dbReference>
<dbReference type="GO" id="GO:0051539">
    <property type="term" value="F:4 iron, 4 sulfur cluster binding"/>
    <property type="evidence" value="ECO:0007669"/>
    <property type="project" value="UniProtKB-KW"/>
</dbReference>
<feature type="domain" description="MTTase N-terminal" evidence="8">
    <location>
        <begin position="3"/>
        <end position="116"/>
    </location>
</feature>
<reference evidence="10" key="1">
    <citation type="submission" date="2020-10" db="EMBL/GenBank/DDBJ databases">
        <authorList>
            <person name="Gilroy R."/>
        </authorList>
    </citation>
    <scope>NUCLEOTIDE SEQUENCE</scope>
    <source>
        <strain evidence="10">CHK152-2871</strain>
    </source>
</reference>
<dbReference type="InterPro" id="IPR013848">
    <property type="entry name" value="Methylthiotransferase_N"/>
</dbReference>
<keyword evidence="4" id="KW-0949">S-adenosyl-L-methionine</keyword>
<feature type="domain" description="Radical SAM core" evidence="9">
    <location>
        <begin position="139"/>
        <end position="366"/>
    </location>
</feature>
<dbReference type="InterPro" id="IPR038135">
    <property type="entry name" value="Methylthiotransferase_N_sf"/>
</dbReference>
<sequence length="425" mass="48904">MNRKFVIKTLGCKTNAIEEQIIVEQMQKNGWSKVENCSDADIFILNSCSVTSHSDSQSAYLLNKAKRENSGIINILTGCCAQTVDLHKNFNTKNIDLILGNNEKLDIYYHIQKYFDGLEKKCVGDIFKVDNFNCKIVENPYQTRVSIKIQEGCNNRCSYCIIPFARGNSRSNSVENILNQIDLLVKSGTKEIVLTGIHIGQWGLEKNLKLLDLLFEIEKTEISRYRLGSLYINEIDNEMIDFLKKSKKFCAHFHLSLQSLCDKTLKNMNRNYCANEAIELVNKLYSAFDEPFLGCDIIAGFPDENEKDFKITYENLNALAISYIHAFPYSKREGTAAAVMKNQVQDGVKTKRVKLLNELCKKKHTEFLNRNKNKKCEILFERKSEKTGAYSAITRNYIKVFVKDERDDLRNTLKIVDLSQFDKLY</sequence>
<evidence type="ECO:0000256" key="2">
    <source>
        <dbReference type="ARBA" id="ARBA00022485"/>
    </source>
</evidence>
<evidence type="ECO:0000256" key="1">
    <source>
        <dbReference type="ARBA" id="ARBA00001966"/>
    </source>
</evidence>
<keyword evidence="6" id="KW-0408">Iron</keyword>
<keyword evidence="7" id="KW-0411">Iron-sulfur</keyword>
<dbReference type="PROSITE" id="PS01278">
    <property type="entry name" value="MTTASE_RADICAL"/>
    <property type="match status" value="1"/>
</dbReference>
<evidence type="ECO:0000313" key="11">
    <source>
        <dbReference type="Proteomes" id="UP000886865"/>
    </source>
</evidence>
<dbReference type="InterPro" id="IPR058240">
    <property type="entry name" value="rSAM_sf"/>
</dbReference>
<accession>A0A9D1FHC0</accession>
<dbReference type="SUPFAM" id="SSF102114">
    <property type="entry name" value="Radical SAM enzymes"/>
    <property type="match status" value="1"/>
</dbReference>
<keyword evidence="5" id="KW-0479">Metal-binding</keyword>
<dbReference type="InterPro" id="IPR023404">
    <property type="entry name" value="rSAM_horseshoe"/>
</dbReference>
<evidence type="ECO:0000313" key="10">
    <source>
        <dbReference type="EMBL" id="HIS73816.1"/>
    </source>
</evidence>
<dbReference type="GO" id="GO:0035598">
    <property type="term" value="F:tRNA (N(6)-L-threonylcarbamoyladenosine(37)-C(2))-methylthiotransferase activity"/>
    <property type="evidence" value="ECO:0007669"/>
    <property type="project" value="TreeGrafter"/>
</dbReference>
<protein>
    <submittedName>
        <fullName evidence="10">tRNA (N(6)-L-threonylcarbamoyladenosine(37)-C(2))-methylthiotransferase MtaB</fullName>
    </submittedName>
</protein>
<dbReference type="EMBL" id="DVJQ01000020">
    <property type="protein sequence ID" value="HIS73816.1"/>
    <property type="molecule type" value="Genomic_DNA"/>
</dbReference>
<dbReference type="SFLD" id="SFLDG01082">
    <property type="entry name" value="B12-binding_domain_containing"/>
    <property type="match status" value="1"/>
</dbReference>
<dbReference type="Proteomes" id="UP000886865">
    <property type="component" value="Unassembled WGS sequence"/>
</dbReference>
<evidence type="ECO:0000259" key="9">
    <source>
        <dbReference type="PROSITE" id="PS51918"/>
    </source>
</evidence>
<keyword evidence="3" id="KW-0808">Transferase</keyword>
<dbReference type="NCBIfam" id="TIGR01579">
    <property type="entry name" value="MiaB-like-C"/>
    <property type="match status" value="1"/>
</dbReference>
<gene>
    <name evidence="10" type="primary">mtaB</name>
    <name evidence="10" type="ORF">IAA86_02210</name>
</gene>
<dbReference type="InterPro" id="IPR007197">
    <property type="entry name" value="rSAM"/>
</dbReference>
<dbReference type="InterPro" id="IPR006638">
    <property type="entry name" value="Elp3/MiaA/NifB-like_rSAM"/>
</dbReference>
<dbReference type="SFLD" id="SFLDG01061">
    <property type="entry name" value="methylthiotransferase"/>
    <property type="match status" value="1"/>
</dbReference>
<evidence type="ECO:0000256" key="7">
    <source>
        <dbReference type="ARBA" id="ARBA00023014"/>
    </source>
</evidence>
<evidence type="ECO:0000256" key="3">
    <source>
        <dbReference type="ARBA" id="ARBA00022679"/>
    </source>
</evidence>
<evidence type="ECO:0000259" key="8">
    <source>
        <dbReference type="PROSITE" id="PS51449"/>
    </source>
</evidence>
<reference evidence="10" key="2">
    <citation type="journal article" date="2021" name="PeerJ">
        <title>Extensive microbial diversity within the chicken gut microbiome revealed by metagenomics and culture.</title>
        <authorList>
            <person name="Gilroy R."/>
            <person name="Ravi A."/>
            <person name="Getino M."/>
            <person name="Pursley I."/>
            <person name="Horton D.L."/>
            <person name="Alikhan N.F."/>
            <person name="Baker D."/>
            <person name="Gharbi K."/>
            <person name="Hall N."/>
            <person name="Watson M."/>
            <person name="Adriaenssens E.M."/>
            <person name="Foster-Nyarko E."/>
            <person name="Jarju S."/>
            <person name="Secka A."/>
            <person name="Antonio M."/>
            <person name="Oren A."/>
            <person name="Chaudhuri R.R."/>
            <person name="La Ragione R."/>
            <person name="Hildebrand F."/>
            <person name="Pallen M.J."/>
        </authorList>
    </citation>
    <scope>NUCLEOTIDE SEQUENCE</scope>
    <source>
        <strain evidence="10">CHK152-2871</strain>
    </source>
</reference>
<dbReference type="Pfam" id="PF00919">
    <property type="entry name" value="UPF0004"/>
    <property type="match status" value="1"/>
</dbReference>
<proteinExistence type="predicted"/>
<dbReference type="PROSITE" id="PS51918">
    <property type="entry name" value="RADICAL_SAM"/>
    <property type="match status" value="1"/>
</dbReference>
<dbReference type="InterPro" id="IPR006467">
    <property type="entry name" value="MiaB-like_bact"/>
</dbReference>